<evidence type="ECO:0000259" key="2">
    <source>
        <dbReference type="Pfam" id="PF01408"/>
    </source>
</evidence>
<dbReference type="Gene3D" id="3.40.50.720">
    <property type="entry name" value="NAD(P)-binding Rossmann-like Domain"/>
    <property type="match status" value="1"/>
</dbReference>
<dbReference type="SUPFAM" id="SSF51735">
    <property type="entry name" value="NAD(P)-binding Rossmann-fold domains"/>
    <property type="match status" value="1"/>
</dbReference>
<dbReference type="RefSeq" id="WP_201686907.1">
    <property type="nucleotide sequence ID" value="NZ_JAEQND010000001.1"/>
</dbReference>
<feature type="domain" description="Gfo/Idh/MocA-like oxidoreductase N-terminal" evidence="2">
    <location>
        <begin position="2"/>
        <end position="119"/>
    </location>
</feature>
<dbReference type="InterPro" id="IPR055170">
    <property type="entry name" value="GFO_IDH_MocA-like_dom"/>
</dbReference>
<dbReference type="Pfam" id="PF22725">
    <property type="entry name" value="GFO_IDH_MocA_C3"/>
    <property type="match status" value="1"/>
</dbReference>
<sequence length="331" mass="34982">MLNIAVVGLGWWGRIVVDLLAGSEKLRVVRVADVAPQGEASAAQRALPFSSSFEAVLRDPQVQGVVLCTPHSQHTEQIVAAAGAGKHVFCEKPLSMTRADVLRAIAAVEQAGVALAVGHEKRFEPPVQEVMRLLQSGALGTPLQVEANFSQDKFLSLSADNWRLSAREAPAGPMTATGIHLLDLAVGVFGEAETVHASVRQLGSQLTNGDTLAALVTFRRGGHALLTAILATPFAGRFAVYGSQGWAEVRDRTHPEAPEGWTLTTCLRGERAVAVDIAPAPAVLRNLEAFADAALGVAPYPVPREQMVANVSALEAIFRSAASGAIERVEN</sequence>
<evidence type="ECO:0000313" key="4">
    <source>
        <dbReference type="EMBL" id="MBL0423660.1"/>
    </source>
</evidence>
<organism evidence="4 5">
    <name type="scientific">Ramlibacter alkalitolerans</name>
    <dbReference type="NCBI Taxonomy" id="2039631"/>
    <lineage>
        <taxon>Bacteria</taxon>
        <taxon>Pseudomonadati</taxon>
        <taxon>Pseudomonadota</taxon>
        <taxon>Betaproteobacteria</taxon>
        <taxon>Burkholderiales</taxon>
        <taxon>Comamonadaceae</taxon>
        <taxon>Ramlibacter</taxon>
    </lineage>
</organism>
<dbReference type="InterPro" id="IPR036291">
    <property type="entry name" value="NAD(P)-bd_dom_sf"/>
</dbReference>
<dbReference type="Pfam" id="PF01408">
    <property type="entry name" value="GFO_IDH_MocA"/>
    <property type="match status" value="1"/>
</dbReference>
<dbReference type="EMBL" id="JAEQND010000001">
    <property type="protein sequence ID" value="MBL0423660.1"/>
    <property type="molecule type" value="Genomic_DNA"/>
</dbReference>
<dbReference type="Gene3D" id="3.30.360.10">
    <property type="entry name" value="Dihydrodipicolinate Reductase, domain 2"/>
    <property type="match status" value="1"/>
</dbReference>
<keyword evidence="5" id="KW-1185">Reference proteome</keyword>
<dbReference type="PANTHER" id="PTHR43818">
    <property type="entry name" value="BCDNA.GH03377"/>
    <property type="match status" value="1"/>
</dbReference>
<keyword evidence="1" id="KW-0560">Oxidoreductase</keyword>
<dbReference type="SUPFAM" id="SSF55347">
    <property type="entry name" value="Glyceraldehyde-3-phosphate dehydrogenase-like, C-terminal domain"/>
    <property type="match status" value="1"/>
</dbReference>
<evidence type="ECO:0000259" key="3">
    <source>
        <dbReference type="Pfam" id="PF22725"/>
    </source>
</evidence>
<protein>
    <submittedName>
        <fullName evidence="4">Gfo/Idh/MocA family oxidoreductase</fullName>
    </submittedName>
</protein>
<comment type="caution">
    <text evidence="4">The sequence shown here is derived from an EMBL/GenBank/DDBJ whole genome shotgun (WGS) entry which is preliminary data.</text>
</comment>
<dbReference type="InterPro" id="IPR050463">
    <property type="entry name" value="Gfo/Idh/MocA_oxidrdct_glycsds"/>
</dbReference>
<reference evidence="4 5" key="1">
    <citation type="journal article" date="2017" name="Int. J. Syst. Evol. Microbiol.">
        <title>Ramlibacter alkalitolerans sp. nov., alkali-tolerant bacterium isolated from soil of ginseng.</title>
        <authorList>
            <person name="Lee D.H."/>
            <person name="Cha C.J."/>
        </authorList>
    </citation>
    <scope>NUCLEOTIDE SEQUENCE [LARGE SCALE GENOMIC DNA]</scope>
    <source>
        <strain evidence="4 5">KACC 19305</strain>
    </source>
</reference>
<gene>
    <name evidence="4" type="ORF">JI746_00970</name>
</gene>
<evidence type="ECO:0000256" key="1">
    <source>
        <dbReference type="ARBA" id="ARBA00023002"/>
    </source>
</evidence>
<dbReference type="PANTHER" id="PTHR43818:SF11">
    <property type="entry name" value="BCDNA.GH03377"/>
    <property type="match status" value="1"/>
</dbReference>
<proteinExistence type="predicted"/>
<feature type="domain" description="GFO/IDH/MocA-like oxidoreductase" evidence="3">
    <location>
        <begin position="127"/>
        <end position="247"/>
    </location>
</feature>
<evidence type="ECO:0000313" key="5">
    <source>
        <dbReference type="Proteomes" id="UP000622707"/>
    </source>
</evidence>
<accession>A0ABS1JIL1</accession>
<dbReference type="Proteomes" id="UP000622707">
    <property type="component" value="Unassembled WGS sequence"/>
</dbReference>
<name>A0ABS1JIL1_9BURK</name>
<dbReference type="InterPro" id="IPR000683">
    <property type="entry name" value="Gfo/Idh/MocA-like_OxRdtase_N"/>
</dbReference>